<dbReference type="AlphaFoldDB" id="U5EA25"/>
<name>U5EA25_NOCAS</name>
<dbReference type="GeneID" id="91515678"/>
<dbReference type="EMBL" id="BAFO02000034">
    <property type="protein sequence ID" value="GAD86957.1"/>
    <property type="molecule type" value="Genomic_DNA"/>
</dbReference>
<dbReference type="Gene3D" id="3.40.30.10">
    <property type="entry name" value="Glutaredoxin"/>
    <property type="match status" value="1"/>
</dbReference>
<dbReference type="eggNOG" id="COG0695">
    <property type="taxonomic scope" value="Bacteria"/>
</dbReference>
<comment type="caution">
    <text evidence="2">The sequence shown here is derived from an EMBL/GenBank/DDBJ whole genome shotgun (WGS) entry which is preliminary data.</text>
</comment>
<sequence length="91" mass="10073">MPNSSDAVVVYTRPGCPFSMKLRWKMRLARLRYTERDIWQDPDAAAYVRSVADGNETVPTVSVAGHAMVNPTLREVLSAVRRYAPGASPGH</sequence>
<keyword evidence="3" id="KW-1185">Reference proteome</keyword>
<proteinExistence type="predicted"/>
<dbReference type="STRING" id="1824.SAMN05444423_10427"/>
<dbReference type="PROSITE" id="PS51354">
    <property type="entry name" value="GLUTAREDOXIN_2"/>
    <property type="match status" value="1"/>
</dbReference>
<dbReference type="Pfam" id="PF00462">
    <property type="entry name" value="Glutaredoxin"/>
    <property type="match status" value="1"/>
</dbReference>
<dbReference type="SUPFAM" id="SSF52833">
    <property type="entry name" value="Thioredoxin-like"/>
    <property type="match status" value="1"/>
</dbReference>
<reference evidence="2 3" key="1">
    <citation type="journal article" date="2014" name="BMC Genomics">
        <title>Genome based analysis of type-I polyketide synthase and nonribosomal peptide synthetase gene clusters in seven strains of five representative Nocardia species.</title>
        <authorList>
            <person name="Komaki H."/>
            <person name="Ichikawa N."/>
            <person name="Hosoyama A."/>
            <person name="Takahashi-Nakaguchi A."/>
            <person name="Matsuzawa T."/>
            <person name="Suzuki K."/>
            <person name="Fujita N."/>
            <person name="Gonoi T."/>
        </authorList>
    </citation>
    <scope>NUCLEOTIDE SEQUENCE [LARGE SCALE GENOMIC DNA]</scope>
    <source>
        <strain evidence="2 3">NBRC 15531</strain>
    </source>
</reference>
<dbReference type="InterPro" id="IPR036249">
    <property type="entry name" value="Thioredoxin-like_sf"/>
</dbReference>
<gene>
    <name evidence="2" type="ORF">NCAST_34_00840</name>
</gene>
<organism evidence="2 3">
    <name type="scientific">Nocardia asteroides NBRC 15531</name>
    <dbReference type="NCBI Taxonomy" id="1110697"/>
    <lineage>
        <taxon>Bacteria</taxon>
        <taxon>Bacillati</taxon>
        <taxon>Actinomycetota</taxon>
        <taxon>Actinomycetes</taxon>
        <taxon>Mycobacteriales</taxon>
        <taxon>Nocardiaceae</taxon>
        <taxon>Nocardia</taxon>
    </lineage>
</organism>
<evidence type="ECO:0000313" key="2">
    <source>
        <dbReference type="EMBL" id="GAD86957.1"/>
    </source>
</evidence>
<dbReference type="Proteomes" id="UP000017048">
    <property type="component" value="Unassembled WGS sequence"/>
</dbReference>
<dbReference type="InterPro" id="IPR002109">
    <property type="entry name" value="Glutaredoxin"/>
</dbReference>
<evidence type="ECO:0000313" key="3">
    <source>
        <dbReference type="Proteomes" id="UP000017048"/>
    </source>
</evidence>
<dbReference type="RefSeq" id="WP_019045561.1">
    <property type="nucleotide sequence ID" value="NZ_BAFO02000034.1"/>
</dbReference>
<feature type="domain" description="Glutaredoxin" evidence="1">
    <location>
        <begin position="8"/>
        <end position="66"/>
    </location>
</feature>
<evidence type="ECO:0000259" key="1">
    <source>
        <dbReference type="Pfam" id="PF00462"/>
    </source>
</evidence>
<protein>
    <recommendedName>
        <fullName evidence="1">Glutaredoxin domain-containing protein</fullName>
    </recommendedName>
</protein>
<accession>U5EA25</accession>
<dbReference type="OrthoDB" id="8991911at2"/>